<evidence type="ECO:0000313" key="4">
    <source>
        <dbReference type="EMBL" id="KAI5612978.1"/>
    </source>
</evidence>
<evidence type="ECO:0000313" key="5">
    <source>
        <dbReference type="Proteomes" id="UP001205998"/>
    </source>
</evidence>
<dbReference type="InterPro" id="IPR000477">
    <property type="entry name" value="RT_dom"/>
</dbReference>
<dbReference type="GO" id="GO:0004523">
    <property type="term" value="F:RNA-DNA hybrid ribonuclease activity"/>
    <property type="evidence" value="ECO:0007669"/>
    <property type="project" value="UniProtKB-EC"/>
</dbReference>
<dbReference type="SUPFAM" id="SSF56672">
    <property type="entry name" value="DNA/RNA polymerases"/>
    <property type="match status" value="2"/>
</dbReference>
<dbReference type="Pfam" id="PF09004">
    <property type="entry name" value="ALKBH8_N"/>
    <property type="match status" value="1"/>
</dbReference>
<sequence>MACSAFNTIIPSKLICKLLDLGINTSTCNWVMDFLTKRPQQVRSGSICSNTITLNTGVPQGCVLSPFLYSLFTSDCRPVNGSNSIIKFADDTTVIGLITNNDETAYREEIQHLATWCNNNNLLLNTSKTKELIVDFRKEGRGTHDTTHINGMAVERVSSFKFLGIHISADLSWNINTSSLVKKAHQRLFFLRTLKKNQLSSDILVNFYRCAVESILTSCVTVWYGSCSAAERKALQRVVKTAQRITGTPLPAMEDIQKKRCLRRARSILKDSSHPAHRLFTLLPSGRRYRKSGVSKKYVRVVQDMYEDSVTAVKCAVGKTDWFGVKVGLHQGSALRPFLFAVVMDRLTDEVRQEFTWTMMFADDIVICGESMEQVEKSLERRRYTLERRGMKGSRSKTEYMCVNEKEGSGVVRLHGEEMEKVKEFRYLGSTVQSNGECVREVKKRVQAGWSGWRRVIAGVICDRRVSVRVKGKVYRTVVRPEMLYGLETVTLSKRQEVELEVAELKMLRFSLGVTTMDRIRNEFIRETAHAGHMPRTE</sequence>
<accession>A0AAD5AAS0</accession>
<comment type="similarity">
    <text evidence="1">Belongs to the beta type-B retroviral polymerase family. HERV class-II K(HML-2) pol subfamily.</text>
</comment>
<protein>
    <recommendedName>
        <fullName evidence="2">ribonuclease H</fullName>
        <ecNumber evidence="2">3.1.26.4</ecNumber>
    </recommendedName>
</protein>
<dbReference type="GO" id="GO:0008168">
    <property type="term" value="F:methyltransferase activity"/>
    <property type="evidence" value="ECO:0007669"/>
    <property type="project" value="InterPro"/>
</dbReference>
<proteinExistence type="inferred from homology"/>
<gene>
    <name evidence="4" type="ORF">C0J50_4220</name>
</gene>
<dbReference type="Pfam" id="PF00078">
    <property type="entry name" value="RVT_1"/>
    <property type="match status" value="2"/>
</dbReference>
<dbReference type="PANTHER" id="PTHR47027">
    <property type="entry name" value="REVERSE TRANSCRIPTASE DOMAIN-CONTAINING PROTEIN"/>
    <property type="match status" value="1"/>
</dbReference>
<name>A0AAD5AAS0_SILAS</name>
<comment type="caution">
    <text evidence="4">The sequence shown here is derived from an EMBL/GenBank/DDBJ whole genome shotgun (WGS) entry which is preliminary data.</text>
</comment>
<dbReference type="InterPro" id="IPR015095">
    <property type="entry name" value="AlkB_hom8_N"/>
</dbReference>
<evidence type="ECO:0000256" key="2">
    <source>
        <dbReference type="ARBA" id="ARBA00012180"/>
    </source>
</evidence>
<dbReference type="PROSITE" id="PS50878">
    <property type="entry name" value="RT_POL"/>
    <property type="match status" value="2"/>
</dbReference>
<dbReference type="Proteomes" id="UP001205998">
    <property type="component" value="Unassembled WGS sequence"/>
</dbReference>
<feature type="domain" description="Reverse transcriptase" evidence="3">
    <location>
        <begin position="1"/>
        <end position="167"/>
    </location>
</feature>
<dbReference type="InterPro" id="IPR043502">
    <property type="entry name" value="DNA/RNA_pol_sf"/>
</dbReference>
<feature type="domain" description="Reverse transcriptase" evidence="3">
    <location>
        <begin position="220"/>
        <end position="432"/>
    </location>
</feature>
<dbReference type="InterPro" id="IPR043128">
    <property type="entry name" value="Rev_trsase/Diguanyl_cyclase"/>
</dbReference>
<dbReference type="AlphaFoldDB" id="A0AAD5AAS0"/>
<dbReference type="EC" id="3.1.26.4" evidence="2"/>
<reference evidence="4" key="1">
    <citation type="submission" date="2018-07" db="EMBL/GenBank/DDBJ databases">
        <title>Comparative genomics of catfishes provides insights into carnivory and benthic adaptation.</title>
        <authorList>
            <person name="Zhang Y."/>
            <person name="Wang D."/>
            <person name="Peng Z."/>
            <person name="Zheng S."/>
            <person name="Shao F."/>
            <person name="Tao W."/>
        </authorList>
    </citation>
    <scope>NUCLEOTIDE SEQUENCE</scope>
    <source>
        <strain evidence="4">Chongqing</strain>
    </source>
</reference>
<dbReference type="PANTHER" id="PTHR47027:SF28">
    <property type="entry name" value="ENDONUCLEASE-REVERSE TRANSCRIPTASE"/>
    <property type="match status" value="1"/>
</dbReference>
<organism evidence="4 5">
    <name type="scientific">Silurus asotus</name>
    <name type="common">Amur catfish</name>
    <name type="synonym">Parasilurus asotus</name>
    <dbReference type="NCBI Taxonomy" id="30991"/>
    <lineage>
        <taxon>Eukaryota</taxon>
        <taxon>Metazoa</taxon>
        <taxon>Chordata</taxon>
        <taxon>Craniata</taxon>
        <taxon>Vertebrata</taxon>
        <taxon>Euteleostomi</taxon>
        <taxon>Actinopterygii</taxon>
        <taxon>Neopterygii</taxon>
        <taxon>Teleostei</taxon>
        <taxon>Ostariophysi</taxon>
        <taxon>Siluriformes</taxon>
        <taxon>Siluridae</taxon>
        <taxon>Silurus</taxon>
    </lineage>
</organism>
<dbReference type="Gene3D" id="3.30.70.270">
    <property type="match status" value="1"/>
</dbReference>
<evidence type="ECO:0000256" key="1">
    <source>
        <dbReference type="ARBA" id="ARBA00010879"/>
    </source>
</evidence>
<dbReference type="GO" id="GO:0016706">
    <property type="term" value="F:2-oxoglutarate-dependent dioxygenase activity"/>
    <property type="evidence" value="ECO:0007669"/>
    <property type="project" value="InterPro"/>
</dbReference>
<evidence type="ECO:0000259" key="3">
    <source>
        <dbReference type="PROSITE" id="PS50878"/>
    </source>
</evidence>
<keyword evidence="5" id="KW-1185">Reference proteome</keyword>
<dbReference type="EMBL" id="MU563456">
    <property type="protein sequence ID" value="KAI5612978.1"/>
    <property type="molecule type" value="Genomic_DNA"/>
</dbReference>